<accession>A0A3M6FDI3</accession>
<proteinExistence type="predicted"/>
<dbReference type="EMBL" id="RBOC01000010">
    <property type="protein sequence ID" value="RMM15064.1"/>
    <property type="molecule type" value="Genomic_DNA"/>
</dbReference>
<evidence type="ECO:0000313" key="2">
    <source>
        <dbReference type="EMBL" id="RMV78388.1"/>
    </source>
</evidence>
<comment type="caution">
    <text evidence="2">The sequence shown here is derived from an EMBL/GenBank/DDBJ whole genome shotgun (WGS) entry which is preliminary data.</text>
</comment>
<dbReference type="EMBL" id="RBUY01000032">
    <property type="protein sequence ID" value="RMV78388.1"/>
    <property type="molecule type" value="Genomic_DNA"/>
</dbReference>
<protein>
    <submittedName>
        <fullName evidence="2">Uncharacterized protein</fullName>
    </submittedName>
</protein>
<evidence type="ECO:0000313" key="3">
    <source>
        <dbReference type="Proteomes" id="UP000269872"/>
    </source>
</evidence>
<organism evidence="2 3">
    <name type="scientific">Pseudomonas caricapapayae</name>
    <dbReference type="NCBI Taxonomy" id="46678"/>
    <lineage>
        <taxon>Bacteria</taxon>
        <taxon>Pseudomonadati</taxon>
        <taxon>Pseudomonadota</taxon>
        <taxon>Gammaproteobacteria</taxon>
        <taxon>Pseudomonadales</taxon>
        <taxon>Pseudomonadaceae</taxon>
        <taxon>Pseudomonas</taxon>
    </lineage>
</organism>
<gene>
    <name evidence="2" type="ORF">ALP05_03807</name>
    <name evidence="1" type="ORF">ALQ84_00533</name>
</gene>
<name>A0A3M6FDI3_9PSED</name>
<dbReference type="Proteomes" id="UP000278587">
    <property type="component" value="Unassembled WGS sequence"/>
</dbReference>
<evidence type="ECO:0000313" key="1">
    <source>
        <dbReference type="EMBL" id="RMM15064.1"/>
    </source>
</evidence>
<sequence length="296" mass="33028">MSAVASLDEKKLEIELKKLQLEQRKLDLDEQRTSLASKGYRIDLVAKLAIPAAVLVLAAATYYTNTNNNDARMAFDTSRQKMEFMQKQEDLFMKRSDAERNQEENKARFIQNNLELITDHAPEAEQKFTLLAKAVLPGKDVEDVLEKARAIRVGSTSSEIEADKASPLKAAIEYIATGKKFVKAGNFEQALVNFQMANLLNTSNPLAWNYQAYAQMRTDRNDDALKSISTAINLKPTDAGAQKTIMINATKILCSLGRTDDALSYINKSIALAPRLVDDLRKDDEFKSRCGFVLPG</sequence>
<dbReference type="SUPFAM" id="SSF48452">
    <property type="entry name" value="TPR-like"/>
    <property type="match status" value="1"/>
</dbReference>
<reference evidence="3 4" key="1">
    <citation type="submission" date="2018-08" db="EMBL/GenBank/DDBJ databases">
        <title>Recombination of ecologically and evolutionarily significant loci maintains genetic cohesion in the Pseudomonas syringae species complex.</title>
        <authorList>
            <person name="Dillon M."/>
            <person name="Thakur S."/>
            <person name="Almeida R.N.D."/>
            <person name="Weir B.S."/>
            <person name="Guttman D.S."/>
        </authorList>
    </citation>
    <scope>NUCLEOTIDE SEQUENCE [LARGE SCALE GENOMIC DNA]</scope>
    <source>
        <strain evidence="1 4">ICMP 4086</strain>
        <strain evidence="2 3">ICMP 7496</strain>
    </source>
</reference>
<dbReference type="SMART" id="SM00028">
    <property type="entry name" value="TPR"/>
    <property type="match status" value="3"/>
</dbReference>
<dbReference type="Proteomes" id="UP000269872">
    <property type="component" value="Unassembled WGS sequence"/>
</dbReference>
<dbReference type="AlphaFoldDB" id="A0A3M6FDI3"/>
<dbReference type="InterPro" id="IPR011990">
    <property type="entry name" value="TPR-like_helical_dom_sf"/>
</dbReference>
<dbReference type="Gene3D" id="1.25.40.10">
    <property type="entry name" value="Tetratricopeptide repeat domain"/>
    <property type="match status" value="1"/>
</dbReference>
<dbReference type="InterPro" id="IPR019734">
    <property type="entry name" value="TPR_rpt"/>
</dbReference>
<evidence type="ECO:0000313" key="4">
    <source>
        <dbReference type="Proteomes" id="UP000278587"/>
    </source>
</evidence>